<feature type="domain" description="PA" evidence="2">
    <location>
        <begin position="175"/>
        <end position="231"/>
    </location>
</feature>
<feature type="compositionally biased region" description="Basic residues" evidence="1">
    <location>
        <begin position="47"/>
        <end position="61"/>
    </location>
</feature>
<reference evidence="3" key="3">
    <citation type="submission" date="2025-08" db="UniProtKB">
        <authorList>
            <consortium name="Ensembl"/>
        </authorList>
    </citation>
    <scope>IDENTIFICATION</scope>
</reference>
<feature type="region of interest" description="Disordered" evidence="1">
    <location>
        <begin position="32"/>
        <end position="73"/>
    </location>
</feature>
<dbReference type="SUPFAM" id="SSF52025">
    <property type="entry name" value="PA domain"/>
    <property type="match status" value="1"/>
</dbReference>
<accession>F6SPQ8</accession>
<protein>
    <recommendedName>
        <fullName evidence="2">PA domain-containing protein</fullName>
    </recommendedName>
</protein>
<dbReference type="HOGENOM" id="CLU_906006_0_0_1"/>
<evidence type="ECO:0000313" key="4">
    <source>
        <dbReference type="Proteomes" id="UP000008144"/>
    </source>
</evidence>
<reference evidence="3" key="2">
    <citation type="journal article" date="2008" name="Genome Biol.">
        <title>Improved genome assembly and evidence-based global gene model set for the chordate Ciona intestinalis: new insight into intron and operon populations.</title>
        <authorList>
            <person name="Satou Y."/>
            <person name="Mineta K."/>
            <person name="Ogasawara M."/>
            <person name="Sasakura Y."/>
            <person name="Shoguchi E."/>
            <person name="Ueno K."/>
            <person name="Yamada L."/>
            <person name="Matsumoto J."/>
            <person name="Wasserscheid J."/>
            <person name="Dewar K."/>
            <person name="Wiley G.B."/>
            <person name="Macmil S.L."/>
            <person name="Roe B.A."/>
            <person name="Zeller R.W."/>
            <person name="Hastings K.E."/>
            <person name="Lemaire P."/>
            <person name="Lindquist E."/>
            <person name="Endo T."/>
            <person name="Hotta K."/>
            <person name="Inaba K."/>
        </authorList>
    </citation>
    <scope>NUCLEOTIDE SEQUENCE [LARGE SCALE GENOMIC DNA]</scope>
    <source>
        <strain evidence="3">wild type</strain>
    </source>
</reference>
<reference evidence="3" key="4">
    <citation type="submission" date="2025-09" db="UniProtKB">
        <authorList>
            <consortium name="Ensembl"/>
        </authorList>
    </citation>
    <scope>IDENTIFICATION</scope>
</reference>
<dbReference type="InterPro" id="IPR046450">
    <property type="entry name" value="PA_dom_sf"/>
</dbReference>
<reference evidence="4" key="1">
    <citation type="journal article" date="2002" name="Science">
        <title>The draft genome of Ciona intestinalis: insights into chordate and vertebrate origins.</title>
        <authorList>
            <person name="Dehal P."/>
            <person name="Satou Y."/>
            <person name="Campbell R.K."/>
            <person name="Chapman J."/>
            <person name="Degnan B."/>
            <person name="De Tomaso A."/>
            <person name="Davidson B."/>
            <person name="Di Gregorio A."/>
            <person name="Gelpke M."/>
            <person name="Goodstein D.M."/>
            <person name="Harafuji N."/>
            <person name="Hastings K.E."/>
            <person name="Ho I."/>
            <person name="Hotta K."/>
            <person name="Huang W."/>
            <person name="Kawashima T."/>
            <person name="Lemaire P."/>
            <person name="Martinez D."/>
            <person name="Meinertzhagen I.A."/>
            <person name="Necula S."/>
            <person name="Nonaka M."/>
            <person name="Putnam N."/>
            <person name="Rash S."/>
            <person name="Saiga H."/>
            <person name="Satake M."/>
            <person name="Terry A."/>
            <person name="Yamada L."/>
            <person name="Wang H.G."/>
            <person name="Awazu S."/>
            <person name="Azumi K."/>
            <person name="Boore J."/>
            <person name="Branno M."/>
            <person name="Chin-Bow S."/>
            <person name="DeSantis R."/>
            <person name="Doyle S."/>
            <person name="Francino P."/>
            <person name="Keys D.N."/>
            <person name="Haga S."/>
            <person name="Hayashi H."/>
            <person name="Hino K."/>
            <person name="Imai K.S."/>
            <person name="Inaba K."/>
            <person name="Kano S."/>
            <person name="Kobayashi K."/>
            <person name="Kobayashi M."/>
            <person name="Lee B.I."/>
            <person name="Makabe K.W."/>
            <person name="Manohar C."/>
            <person name="Matassi G."/>
            <person name="Medina M."/>
            <person name="Mochizuki Y."/>
            <person name="Mount S."/>
            <person name="Morishita T."/>
            <person name="Miura S."/>
            <person name="Nakayama A."/>
            <person name="Nishizaka S."/>
            <person name="Nomoto H."/>
            <person name="Ohta F."/>
            <person name="Oishi K."/>
            <person name="Rigoutsos I."/>
            <person name="Sano M."/>
            <person name="Sasaki A."/>
            <person name="Sasakura Y."/>
            <person name="Shoguchi E."/>
            <person name="Shin-i T."/>
            <person name="Spagnuolo A."/>
            <person name="Stainier D."/>
            <person name="Suzuki M.M."/>
            <person name="Tassy O."/>
            <person name="Takatori N."/>
            <person name="Tokuoka M."/>
            <person name="Yagi K."/>
            <person name="Yoshizaki F."/>
            <person name="Wada S."/>
            <person name="Zhang C."/>
            <person name="Hyatt P.D."/>
            <person name="Larimer F."/>
            <person name="Detter C."/>
            <person name="Doggett N."/>
            <person name="Glavina T."/>
            <person name="Hawkins T."/>
            <person name="Richardson P."/>
            <person name="Lucas S."/>
            <person name="Kohara Y."/>
            <person name="Levine M."/>
            <person name="Satoh N."/>
            <person name="Rokhsar D.S."/>
        </authorList>
    </citation>
    <scope>NUCLEOTIDE SEQUENCE [LARGE SCALE GENOMIC DNA]</scope>
</reference>
<evidence type="ECO:0000259" key="2">
    <source>
        <dbReference type="Pfam" id="PF02225"/>
    </source>
</evidence>
<dbReference type="InterPro" id="IPR003137">
    <property type="entry name" value="PA_domain"/>
</dbReference>
<dbReference type="Ensembl" id="ENSCINT00000022291.2">
    <property type="protein sequence ID" value="ENSCINP00000022045.2"/>
    <property type="gene ID" value="ENSCING00000011573.2"/>
</dbReference>
<evidence type="ECO:0000313" key="3">
    <source>
        <dbReference type="Ensembl" id="ENSCINP00000022045.2"/>
    </source>
</evidence>
<dbReference type="EMBL" id="EAAA01001403">
    <property type="status" value="NOT_ANNOTATED_CDS"/>
    <property type="molecule type" value="Genomic_DNA"/>
</dbReference>
<name>F6SPQ8_CIOIN</name>
<dbReference type="Proteomes" id="UP000008144">
    <property type="component" value="Chromosome 2"/>
</dbReference>
<dbReference type="AlphaFoldDB" id="F6SPQ8"/>
<dbReference type="Gene3D" id="3.50.30.30">
    <property type="match status" value="1"/>
</dbReference>
<proteinExistence type="predicted"/>
<evidence type="ECO:0000256" key="1">
    <source>
        <dbReference type="SAM" id="MobiDB-lite"/>
    </source>
</evidence>
<keyword evidence="4" id="KW-1185">Reference proteome</keyword>
<sequence>MYKLSILNMLKYCVWAVVIFVFLQAGESSVEARRRKRKGADVSGPPSRRHRKHNKLNRNNHHALDSSLTSTKTDDTHTKTIIDQYIKSRRRGSRKQSKSYTVKKWTEANVTVGTKVDELSLSNLEQSLGKFGHHSRRENIVGRVIHITDPGLENSHHGCGHTMSNRHMIPNNETWVALIKRGYCYFFNKIKLGERYNASAVVIYDDKPGKIEIMNTIGTNVVSLMISHEAGIKFAKLADSGLNVYMNITVG</sequence>
<dbReference type="Pfam" id="PF02225">
    <property type="entry name" value="PA"/>
    <property type="match status" value="1"/>
</dbReference>
<dbReference type="OMA" id="TWVALIK"/>
<dbReference type="InParanoid" id="F6SPQ8"/>
<dbReference type="GeneTree" id="ENSGT00390000017737"/>
<organism evidence="3 4">
    <name type="scientific">Ciona intestinalis</name>
    <name type="common">Transparent sea squirt</name>
    <name type="synonym">Ascidia intestinalis</name>
    <dbReference type="NCBI Taxonomy" id="7719"/>
    <lineage>
        <taxon>Eukaryota</taxon>
        <taxon>Metazoa</taxon>
        <taxon>Chordata</taxon>
        <taxon>Tunicata</taxon>
        <taxon>Ascidiacea</taxon>
        <taxon>Phlebobranchia</taxon>
        <taxon>Cionidae</taxon>
        <taxon>Ciona</taxon>
    </lineage>
</organism>
<dbReference type="STRING" id="7719.ENSCINP00000022045"/>